<evidence type="ECO:0000256" key="4">
    <source>
        <dbReference type="PROSITE-ProRule" id="PRU00094"/>
    </source>
</evidence>
<keyword evidence="3" id="KW-0862">Zinc</keyword>
<dbReference type="PANTHER" id="PTHR47255">
    <property type="entry name" value="GATA TRANSCRIPTION FACTOR 22-RELATED"/>
    <property type="match status" value="1"/>
</dbReference>
<evidence type="ECO:0000256" key="1">
    <source>
        <dbReference type="ARBA" id="ARBA00022723"/>
    </source>
</evidence>
<dbReference type="PROSITE" id="PS00344">
    <property type="entry name" value="GATA_ZN_FINGER_1"/>
    <property type="match status" value="1"/>
</dbReference>
<sequence length="286" mass="31666">MFPSNLNQSSLPLKKRNQDQSHLSTSTPATNYNLYPVFFEYTIEDQGANDGSKRHGHQYHQQQQQEKPNESLLINGSNDFLQSFSANRKNNNDKMDQYFCGGAHNEDGHGSVKWMSSKMQRMRKMMGSEQTVTSKPRRSSGQEKKQQNQDSSSNFPSGIIRVCSDCSTTKTPLWRSGPQGPKSLCNACGIRQRKARQAMSAAAGSGLIATNTLSKVRKGKRTDGDHTIPNKKRCKITNTGSAQKKLQINDLLISLSDDSASHRVFPQDEKDAAILLMALSCGAVHG</sequence>
<evidence type="ECO:0000256" key="5">
    <source>
        <dbReference type="SAM" id="MobiDB-lite"/>
    </source>
</evidence>
<accession>A0A6I9RE02</accession>
<evidence type="ECO:0000256" key="2">
    <source>
        <dbReference type="ARBA" id="ARBA00022771"/>
    </source>
</evidence>
<dbReference type="AlphaFoldDB" id="A0A6I9RE02"/>
<dbReference type="GO" id="GO:0043565">
    <property type="term" value="F:sequence-specific DNA binding"/>
    <property type="evidence" value="ECO:0007669"/>
    <property type="project" value="InterPro"/>
</dbReference>
<proteinExistence type="predicted"/>
<keyword evidence="1" id="KW-0479">Metal-binding</keyword>
<dbReference type="OrthoDB" id="2162994at2759"/>
<feature type="region of interest" description="Disordered" evidence="5">
    <location>
        <begin position="119"/>
        <end position="156"/>
    </location>
</feature>
<dbReference type="SMART" id="SM00401">
    <property type="entry name" value="ZnF_GATA"/>
    <property type="match status" value="1"/>
</dbReference>
<feature type="region of interest" description="Disordered" evidence="5">
    <location>
        <begin position="1"/>
        <end position="28"/>
    </location>
</feature>
<feature type="compositionally biased region" description="Polar residues" evidence="5">
    <location>
        <begin position="1"/>
        <end position="11"/>
    </location>
</feature>
<name>A0A6I9RE02_ELAGV</name>
<dbReference type="Proteomes" id="UP000504607">
    <property type="component" value="Chromosome 6"/>
</dbReference>
<dbReference type="PROSITE" id="PS50114">
    <property type="entry name" value="GATA_ZN_FINGER_2"/>
    <property type="match status" value="1"/>
</dbReference>
<dbReference type="CDD" id="cd00202">
    <property type="entry name" value="ZnF_GATA"/>
    <property type="match status" value="1"/>
</dbReference>
<evidence type="ECO:0000256" key="3">
    <source>
        <dbReference type="ARBA" id="ARBA00022833"/>
    </source>
</evidence>
<gene>
    <name evidence="8" type="primary">LOC105047678</name>
</gene>
<dbReference type="GO" id="GO:0008270">
    <property type="term" value="F:zinc ion binding"/>
    <property type="evidence" value="ECO:0007669"/>
    <property type="project" value="UniProtKB-KW"/>
</dbReference>
<dbReference type="Gene3D" id="3.30.50.10">
    <property type="entry name" value="Erythroid Transcription Factor GATA-1, subunit A"/>
    <property type="match status" value="1"/>
</dbReference>
<feature type="domain" description="GATA-type" evidence="6">
    <location>
        <begin position="161"/>
        <end position="193"/>
    </location>
</feature>
<keyword evidence="7" id="KW-1185">Reference proteome</keyword>
<dbReference type="PANTHER" id="PTHR47255:SF4">
    <property type="entry name" value="GATA ZINC FINGER DOMAIN-CONTAINING PROTEIN 12"/>
    <property type="match status" value="1"/>
</dbReference>
<dbReference type="Pfam" id="PF00320">
    <property type="entry name" value="GATA"/>
    <property type="match status" value="1"/>
</dbReference>
<protein>
    <submittedName>
        <fullName evidence="8">Protein CYTOKININ-RESPONSIVE GATA TRANSCRIPTION FACTOR 1</fullName>
    </submittedName>
</protein>
<dbReference type="GO" id="GO:0006355">
    <property type="term" value="P:regulation of DNA-templated transcription"/>
    <property type="evidence" value="ECO:0007669"/>
    <property type="project" value="InterPro"/>
</dbReference>
<dbReference type="InParanoid" id="A0A6I9RE02"/>
<dbReference type="SUPFAM" id="SSF57716">
    <property type="entry name" value="Glucocorticoid receptor-like (DNA-binding domain)"/>
    <property type="match status" value="1"/>
</dbReference>
<evidence type="ECO:0000313" key="8">
    <source>
        <dbReference type="RefSeq" id="XP_010925019.1"/>
    </source>
</evidence>
<keyword evidence="2 4" id="KW-0863">Zinc-finger</keyword>
<organism evidence="7 8">
    <name type="scientific">Elaeis guineensis var. tenera</name>
    <name type="common">Oil palm</name>
    <dbReference type="NCBI Taxonomy" id="51953"/>
    <lineage>
        <taxon>Eukaryota</taxon>
        <taxon>Viridiplantae</taxon>
        <taxon>Streptophyta</taxon>
        <taxon>Embryophyta</taxon>
        <taxon>Tracheophyta</taxon>
        <taxon>Spermatophyta</taxon>
        <taxon>Magnoliopsida</taxon>
        <taxon>Liliopsida</taxon>
        <taxon>Arecaceae</taxon>
        <taxon>Arecoideae</taxon>
        <taxon>Cocoseae</taxon>
        <taxon>Elaeidinae</taxon>
        <taxon>Elaeis</taxon>
    </lineage>
</organism>
<dbReference type="InterPro" id="IPR052138">
    <property type="entry name" value="GATA_ZnFinger_Domain"/>
</dbReference>
<reference evidence="8" key="1">
    <citation type="submission" date="2025-08" db="UniProtKB">
        <authorList>
            <consortium name="RefSeq"/>
        </authorList>
    </citation>
    <scope>IDENTIFICATION</scope>
</reference>
<dbReference type="RefSeq" id="XP_010925019.1">
    <property type="nucleotide sequence ID" value="XM_010926717.3"/>
</dbReference>
<evidence type="ECO:0000313" key="7">
    <source>
        <dbReference type="Proteomes" id="UP000504607"/>
    </source>
</evidence>
<dbReference type="InterPro" id="IPR013088">
    <property type="entry name" value="Znf_NHR/GATA"/>
</dbReference>
<dbReference type="InterPro" id="IPR000679">
    <property type="entry name" value="Znf_GATA"/>
</dbReference>
<evidence type="ECO:0000259" key="6">
    <source>
        <dbReference type="PROSITE" id="PS50114"/>
    </source>
</evidence>
<dbReference type="FunCoup" id="A0A6I9RE02">
    <property type="interactions" value="291"/>
</dbReference>
<feature type="region of interest" description="Disordered" evidence="5">
    <location>
        <begin position="47"/>
        <end position="69"/>
    </location>
</feature>